<feature type="region of interest" description="Disordered" evidence="1">
    <location>
        <begin position="1"/>
        <end position="93"/>
    </location>
</feature>
<dbReference type="AlphaFoldDB" id="A0A834AT42"/>
<name>A0A834AT42_9CHIR</name>
<reference evidence="2 3" key="1">
    <citation type="journal article" date="2020" name="Nature">
        <title>Six reference-quality genomes reveal evolution of bat adaptations.</title>
        <authorList>
            <person name="Jebb D."/>
            <person name="Huang Z."/>
            <person name="Pippel M."/>
            <person name="Hughes G.M."/>
            <person name="Lavrichenko K."/>
            <person name="Devanna P."/>
            <person name="Winkler S."/>
            <person name="Jermiin L.S."/>
            <person name="Skirmuntt E.C."/>
            <person name="Katzourakis A."/>
            <person name="Burkitt-Gray L."/>
            <person name="Ray D.A."/>
            <person name="Sullivan K.A.M."/>
            <person name="Roscito J.G."/>
            <person name="Kirilenko B.M."/>
            <person name="Davalos L.M."/>
            <person name="Corthals A.P."/>
            <person name="Power M.L."/>
            <person name="Jones G."/>
            <person name="Ransome R.D."/>
            <person name="Dechmann D.K.N."/>
            <person name="Locatelli A.G."/>
            <person name="Puechmaille S.J."/>
            <person name="Fedrigo O."/>
            <person name="Jarvis E.D."/>
            <person name="Hiller M."/>
            <person name="Vernes S.C."/>
            <person name="Myers E.W."/>
            <person name="Teeling E.C."/>
        </authorList>
    </citation>
    <scope>NUCLEOTIDE SEQUENCE [LARGE SCALE GENOMIC DNA]</scope>
    <source>
        <strain evidence="2">Bat1K_MPI-CBG_1</strain>
    </source>
</reference>
<evidence type="ECO:0000313" key="3">
    <source>
        <dbReference type="Proteomes" id="UP000664940"/>
    </source>
</evidence>
<gene>
    <name evidence="2" type="ORF">HJG60_010419</name>
</gene>
<evidence type="ECO:0000313" key="2">
    <source>
        <dbReference type="EMBL" id="KAF6120093.1"/>
    </source>
</evidence>
<comment type="caution">
    <text evidence="2">The sequence shown here is derived from an EMBL/GenBank/DDBJ whole genome shotgun (WGS) entry which is preliminary data.</text>
</comment>
<protein>
    <submittedName>
        <fullName evidence="2">Uncharacterized protein</fullName>
    </submittedName>
</protein>
<dbReference type="Proteomes" id="UP000664940">
    <property type="component" value="Unassembled WGS sequence"/>
</dbReference>
<feature type="compositionally biased region" description="Low complexity" evidence="1">
    <location>
        <begin position="51"/>
        <end position="75"/>
    </location>
</feature>
<accession>A0A834AT42</accession>
<sequence>MPALPRGCPGVTTGSTLGNTSSRPRPHRRGARSSHDAGTSSGLPTGECRGGRALRAAGRGRGPATSGRKPSRLQQRPPPRPQPGRACGPPDPRVWLPASVGGCTSLFLRVSSPLGVGMAA</sequence>
<evidence type="ECO:0000256" key="1">
    <source>
        <dbReference type="SAM" id="MobiDB-lite"/>
    </source>
</evidence>
<organism evidence="2 3">
    <name type="scientific">Phyllostomus discolor</name>
    <name type="common">pale spear-nosed bat</name>
    <dbReference type="NCBI Taxonomy" id="89673"/>
    <lineage>
        <taxon>Eukaryota</taxon>
        <taxon>Metazoa</taxon>
        <taxon>Chordata</taxon>
        <taxon>Craniata</taxon>
        <taxon>Vertebrata</taxon>
        <taxon>Euteleostomi</taxon>
        <taxon>Mammalia</taxon>
        <taxon>Eutheria</taxon>
        <taxon>Laurasiatheria</taxon>
        <taxon>Chiroptera</taxon>
        <taxon>Yangochiroptera</taxon>
        <taxon>Phyllostomidae</taxon>
        <taxon>Phyllostominae</taxon>
        <taxon>Phyllostomus</taxon>
    </lineage>
</organism>
<feature type="compositionally biased region" description="Polar residues" evidence="1">
    <location>
        <begin position="12"/>
        <end position="23"/>
    </location>
</feature>
<dbReference type="EMBL" id="JABVXQ010000003">
    <property type="protein sequence ID" value="KAF6120093.1"/>
    <property type="molecule type" value="Genomic_DNA"/>
</dbReference>
<proteinExistence type="predicted"/>